<feature type="non-terminal residue" evidence="2">
    <location>
        <position position="577"/>
    </location>
</feature>
<keyword evidence="3" id="KW-1185">Reference proteome</keyword>
<sequence length="577" mass="64333">MERRGRLGKVNASSIVTDVADDDGYGADPFADMDDGQALQLEEQAKTRQVARGKRHRDEPVETLPHKRQATMQQETASSVRSLRASSEDYGSDPFEEFSARDLEALERKNLSGHRSSDQGEVHPGDDEKQQHVSPGPGSVRGEVAEPPASTNYSQRGVDADSDELEYVIPSALGEKQTGGNIPRLQARHASNAAKLEEWPPEADLGIYSHASKVSREFYKGILGKAGLSGELAYSISKDAFDADPSPDLLPFIVLDDDEVFRFGSGKILSPSDVCVLVGFKRKKPIYHSVDDFYLSKTTAAERKLLGIEPADPVGRELSKTTADQFFRDNYDRLADDEKLAVLCRHEARMQLKYAIFEFSYQLKREGRVSIGGEDFRYVGALNSDQRLELLKERVERLPKDADKIFVRRDRPPSPSLYASSILTEMGLPEQLTTISAYGMPRFLDRRKQGVIFEERRALLPPSTKTCILVDITDRPIYSRLNQNQLMSITQREKVFLGFKPSWTYSLNSLERYKFGLLPPRSQALAEARRLDPDLASYLADRSSEKSLVARENESTVQHGGENSPGTLPKASGAAAR</sequence>
<gene>
    <name evidence="2" type="ORF">RS75_23670</name>
</gene>
<evidence type="ECO:0000313" key="3">
    <source>
        <dbReference type="Proteomes" id="UP000052068"/>
    </source>
</evidence>
<feature type="compositionally biased region" description="Basic and acidic residues" evidence="1">
    <location>
        <begin position="542"/>
        <end position="554"/>
    </location>
</feature>
<reference evidence="2 3" key="1">
    <citation type="submission" date="2015-03" db="EMBL/GenBank/DDBJ databases">
        <title>Draft Genome Sequences of Agrobacterium nepotum Strain 39/7T (= CFBP 7436T = LMG 26435T) and Agrobacterium sp. Strain KFB 330 (= CFBP 8308 = LMG 28674).</title>
        <authorList>
            <person name="Kuzmanovic N."/>
            <person name="Pulawska J."/>
            <person name="Obradovic A."/>
        </authorList>
    </citation>
    <scope>NUCLEOTIDE SEQUENCE [LARGE SCALE GENOMIC DNA]</scope>
    <source>
        <strain evidence="2 3">39/7</strain>
    </source>
</reference>
<feature type="compositionally biased region" description="Acidic residues" evidence="1">
    <location>
        <begin position="19"/>
        <end position="35"/>
    </location>
</feature>
<organism evidence="2 3">
    <name type="scientific">Rhizobium nepotum 39/7</name>
    <dbReference type="NCBI Taxonomy" id="1368418"/>
    <lineage>
        <taxon>Bacteria</taxon>
        <taxon>Pseudomonadati</taxon>
        <taxon>Pseudomonadota</taxon>
        <taxon>Alphaproteobacteria</taxon>
        <taxon>Hyphomicrobiales</taxon>
        <taxon>Rhizobiaceae</taxon>
        <taxon>Rhizobium/Agrobacterium group</taxon>
        <taxon>Rhizobium</taxon>
    </lineage>
</organism>
<protein>
    <submittedName>
        <fullName evidence="2">Uncharacterized protein</fullName>
    </submittedName>
</protein>
<feature type="region of interest" description="Disordered" evidence="1">
    <location>
        <begin position="542"/>
        <end position="577"/>
    </location>
</feature>
<proteinExistence type="predicted"/>
<evidence type="ECO:0000313" key="2">
    <source>
        <dbReference type="EMBL" id="KJF65334.1"/>
    </source>
</evidence>
<feature type="region of interest" description="Disordered" evidence="1">
    <location>
        <begin position="1"/>
        <end position="161"/>
    </location>
</feature>
<feature type="compositionally biased region" description="Polar residues" evidence="1">
    <location>
        <begin position="70"/>
        <end position="85"/>
    </location>
</feature>
<dbReference type="Proteomes" id="UP000052068">
    <property type="component" value="Unassembled WGS sequence"/>
</dbReference>
<comment type="caution">
    <text evidence="2">The sequence shown here is derived from an EMBL/GenBank/DDBJ whole genome shotgun (WGS) entry which is preliminary data.</text>
</comment>
<dbReference type="EMBL" id="JWJH01000040">
    <property type="protein sequence ID" value="KJF65334.1"/>
    <property type="molecule type" value="Genomic_DNA"/>
</dbReference>
<dbReference type="RefSeq" id="WP_045025040.1">
    <property type="nucleotide sequence ID" value="NZ_JWJH01000040.1"/>
</dbReference>
<evidence type="ECO:0000256" key="1">
    <source>
        <dbReference type="SAM" id="MobiDB-lite"/>
    </source>
</evidence>
<name>A0ABR5CKT4_9HYPH</name>
<accession>A0ABR5CKT4</accession>
<feature type="compositionally biased region" description="Basic and acidic residues" evidence="1">
    <location>
        <begin position="98"/>
        <end position="131"/>
    </location>
</feature>